<comment type="caution">
    <text evidence="1">The sequence shown here is derived from an EMBL/GenBank/DDBJ whole genome shotgun (WGS) entry which is preliminary data.</text>
</comment>
<dbReference type="Gene3D" id="3.40.50.720">
    <property type="entry name" value="NAD(P)-binding Rossmann-like Domain"/>
    <property type="match status" value="1"/>
</dbReference>
<dbReference type="PANTHER" id="PTHR43975">
    <property type="entry name" value="ZGC:101858"/>
    <property type="match status" value="1"/>
</dbReference>
<accession>A0A100VLT0</accession>
<evidence type="ECO:0000313" key="2">
    <source>
        <dbReference type="Proteomes" id="UP000069697"/>
    </source>
</evidence>
<dbReference type="Proteomes" id="UP000069697">
    <property type="component" value="Unassembled WGS sequence"/>
</dbReference>
<sequence>MSKRFESKVVLITGAGSGLGQSAAIEIAKEGAKLSLVDLNQPALEEIKKLILEVAPEAEVLLLTADVSDEQAVQKYVDDTIQKFGRIDGFYNNAGIEGTQAPTVEYNSKVFDKVIDINLKGVFYGMKYVLPV</sequence>
<dbReference type="PRINTS" id="PR00081">
    <property type="entry name" value="GDHRDH"/>
</dbReference>
<dbReference type="EMBL" id="BCNV01000001">
    <property type="protein sequence ID" value="GAS82086.1"/>
    <property type="molecule type" value="Genomic_DNA"/>
</dbReference>
<dbReference type="InterPro" id="IPR036291">
    <property type="entry name" value="NAD(P)-bd_dom_sf"/>
</dbReference>
<gene>
    <name evidence="1" type="ORF">PAHA3_2160</name>
</gene>
<name>A0A100VLT0_PAEAM</name>
<dbReference type="SUPFAM" id="SSF51735">
    <property type="entry name" value="NAD(P)-binding Rossmann-fold domains"/>
    <property type="match status" value="1"/>
</dbReference>
<proteinExistence type="predicted"/>
<dbReference type="Pfam" id="PF00106">
    <property type="entry name" value="adh_short"/>
    <property type="match status" value="1"/>
</dbReference>
<reference evidence="2" key="2">
    <citation type="submission" date="2016-01" db="EMBL/GenBank/DDBJ databases">
        <title>Draft Genome Sequence of Paenibacillus amylolyticus Heshi-A3 that Was Isolated from Fermented Rice Bran with Aging Salted Mackerel, Which Was Named Heshiko as Traditional Fermented Seafood in Japan.</title>
        <authorList>
            <person name="Akuzawa S."/>
            <person name="Nakagawa J."/>
            <person name="Kanekatsu T."/>
            <person name="Kubota E."/>
            <person name="Ohtake R."/>
            <person name="Suzuki T."/>
            <person name="Kanesaki Y."/>
        </authorList>
    </citation>
    <scope>NUCLEOTIDE SEQUENCE [LARGE SCALE GENOMIC DNA]</scope>
    <source>
        <strain evidence="2">Heshi-A3</strain>
    </source>
</reference>
<dbReference type="PANTHER" id="PTHR43975:SF2">
    <property type="entry name" value="EG:BACR7A4.14 PROTEIN-RELATED"/>
    <property type="match status" value="1"/>
</dbReference>
<protein>
    <submittedName>
        <fullName evidence="1">Levodione reductase</fullName>
    </submittedName>
</protein>
<organism evidence="1 2">
    <name type="scientific">Paenibacillus amylolyticus</name>
    <dbReference type="NCBI Taxonomy" id="1451"/>
    <lineage>
        <taxon>Bacteria</taxon>
        <taxon>Bacillati</taxon>
        <taxon>Bacillota</taxon>
        <taxon>Bacilli</taxon>
        <taxon>Bacillales</taxon>
        <taxon>Paenibacillaceae</taxon>
        <taxon>Paenibacillus</taxon>
    </lineage>
</organism>
<evidence type="ECO:0000313" key="1">
    <source>
        <dbReference type="EMBL" id="GAS82086.1"/>
    </source>
</evidence>
<reference evidence="1 2" key="1">
    <citation type="journal article" date="2016" name="Genome Announc.">
        <title>Draft Genome Sequence of Paenibacillus amylolyticus Heshi-A3, Isolated from Fermented Rice Bran in a Japanese Fermented Seafood Dish.</title>
        <authorList>
            <person name="Akuzawa S."/>
            <person name="Nagaoka J."/>
            <person name="Kanekatsu M."/>
            <person name="Kubota E."/>
            <person name="Ohtake R."/>
            <person name="Suzuki T."/>
            <person name="Kanesaki Y."/>
        </authorList>
    </citation>
    <scope>NUCLEOTIDE SEQUENCE [LARGE SCALE GENOMIC DNA]</scope>
    <source>
        <strain evidence="1 2">Heshi-A3</strain>
    </source>
</reference>
<dbReference type="AlphaFoldDB" id="A0A100VLT0"/>
<dbReference type="InterPro" id="IPR002347">
    <property type="entry name" value="SDR_fam"/>
</dbReference>